<comment type="caution">
    <text evidence="2">The sequence shown here is derived from an EMBL/GenBank/DDBJ whole genome shotgun (WGS) entry which is preliminary data.</text>
</comment>
<protein>
    <submittedName>
        <fullName evidence="2">Uncharacterized protein</fullName>
    </submittedName>
</protein>
<feature type="region of interest" description="Disordered" evidence="1">
    <location>
        <begin position="17"/>
        <end position="36"/>
    </location>
</feature>
<organism evidence="2 3">
    <name type="scientific">Drosophila navojoa</name>
    <name type="common">Fruit fly</name>
    <dbReference type="NCBI Taxonomy" id="7232"/>
    <lineage>
        <taxon>Eukaryota</taxon>
        <taxon>Metazoa</taxon>
        <taxon>Ecdysozoa</taxon>
        <taxon>Arthropoda</taxon>
        <taxon>Hexapoda</taxon>
        <taxon>Insecta</taxon>
        <taxon>Pterygota</taxon>
        <taxon>Neoptera</taxon>
        <taxon>Endopterygota</taxon>
        <taxon>Diptera</taxon>
        <taxon>Brachycera</taxon>
        <taxon>Muscomorpha</taxon>
        <taxon>Ephydroidea</taxon>
        <taxon>Drosophilidae</taxon>
        <taxon>Drosophila</taxon>
    </lineage>
</organism>
<proteinExistence type="predicted"/>
<dbReference type="EMBL" id="LSRL02000022">
    <property type="protein sequence ID" value="TDG49592.1"/>
    <property type="molecule type" value="Genomic_DNA"/>
</dbReference>
<sequence length="122" mass="13353">MLWRHIGIVCRFAEGNQNNNSNNNNNNSENSSGNNNKYRIRISSEKRPLNHAATAVVTAAAVCDRLIHSASSCCALALAMRTDALSSADGDRWQTGEYLNVYHGVPSRGGDEAHALMDLNYM</sequence>
<gene>
    <name evidence="2" type="ORF">AWZ03_004083</name>
</gene>
<accession>A0A484BN27</accession>
<evidence type="ECO:0000313" key="3">
    <source>
        <dbReference type="Proteomes" id="UP000295192"/>
    </source>
</evidence>
<dbReference type="Proteomes" id="UP000295192">
    <property type="component" value="Unassembled WGS sequence"/>
</dbReference>
<evidence type="ECO:0000256" key="1">
    <source>
        <dbReference type="SAM" id="MobiDB-lite"/>
    </source>
</evidence>
<name>A0A484BN27_DRONA</name>
<keyword evidence="3" id="KW-1185">Reference proteome</keyword>
<evidence type="ECO:0000313" key="2">
    <source>
        <dbReference type="EMBL" id="TDG49592.1"/>
    </source>
</evidence>
<reference evidence="2 3" key="1">
    <citation type="journal article" date="2019" name="J. Hered.">
        <title>An Improved Genome Assembly for Drosophila navojoa, the Basal Species in the mojavensis Cluster.</title>
        <authorList>
            <person name="Vanderlinde T."/>
            <person name="Dupim E.G."/>
            <person name="Nazario-Yepiz N.O."/>
            <person name="Carvalho A.B."/>
        </authorList>
    </citation>
    <scope>NUCLEOTIDE SEQUENCE [LARGE SCALE GENOMIC DNA]</scope>
    <source>
        <strain evidence="2">Navoj_Jal97</strain>
        <tissue evidence="2">Whole organism</tissue>
    </source>
</reference>
<dbReference type="AlphaFoldDB" id="A0A484BN27"/>